<dbReference type="Gene3D" id="1.10.510.10">
    <property type="entry name" value="Transferase(Phosphotransferase) domain 1"/>
    <property type="match status" value="1"/>
</dbReference>
<reference evidence="2" key="1">
    <citation type="submission" date="2021-02" db="EMBL/GenBank/DDBJ databases">
        <authorList>
            <person name="Nieuwenhuis M."/>
            <person name="Van De Peppel L.J.J."/>
        </authorList>
    </citation>
    <scope>NUCLEOTIDE SEQUENCE</scope>
    <source>
        <strain evidence="2">D49</strain>
    </source>
</reference>
<dbReference type="OrthoDB" id="3261131at2759"/>
<dbReference type="PROSITE" id="PS50011">
    <property type="entry name" value="PROTEIN_KINASE_DOM"/>
    <property type="match status" value="1"/>
</dbReference>
<reference evidence="2" key="2">
    <citation type="submission" date="2021-10" db="EMBL/GenBank/DDBJ databases">
        <title>Phylogenomics reveals ancestral predisposition of the termite-cultivated fungus Termitomyces towards a domesticated lifestyle.</title>
        <authorList>
            <person name="Auxier B."/>
            <person name="Grum-Grzhimaylo A."/>
            <person name="Cardenas M.E."/>
            <person name="Lodge J.D."/>
            <person name="Laessoe T."/>
            <person name="Pedersen O."/>
            <person name="Smith M.E."/>
            <person name="Kuyper T.W."/>
            <person name="Franco-Molano E.A."/>
            <person name="Baroni T.J."/>
            <person name="Aanen D.K."/>
        </authorList>
    </citation>
    <scope>NUCLEOTIDE SEQUENCE</scope>
    <source>
        <strain evidence="2">D49</strain>
    </source>
</reference>
<dbReference type="EMBL" id="JABCKI010000075">
    <property type="protein sequence ID" value="KAG5653092.1"/>
    <property type="molecule type" value="Genomic_DNA"/>
</dbReference>
<dbReference type="GO" id="GO:0004672">
    <property type="term" value="F:protein kinase activity"/>
    <property type="evidence" value="ECO:0007669"/>
    <property type="project" value="InterPro"/>
</dbReference>
<dbReference type="AlphaFoldDB" id="A0A9P7GTZ8"/>
<dbReference type="Proteomes" id="UP000717328">
    <property type="component" value="Unassembled WGS sequence"/>
</dbReference>
<dbReference type="InterPro" id="IPR011009">
    <property type="entry name" value="Kinase-like_dom_sf"/>
</dbReference>
<comment type="caution">
    <text evidence="2">The sequence shown here is derived from an EMBL/GenBank/DDBJ whole genome shotgun (WGS) entry which is preliminary data.</text>
</comment>
<accession>A0A9P7GTZ8</accession>
<organism evidence="2 3">
    <name type="scientific">Sphagnurus paluster</name>
    <dbReference type="NCBI Taxonomy" id="117069"/>
    <lineage>
        <taxon>Eukaryota</taxon>
        <taxon>Fungi</taxon>
        <taxon>Dikarya</taxon>
        <taxon>Basidiomycota</taxon>
        <taxon>Agaricomycotina</taxon>
        <taxon>Agaricomycetes</taxon>
        <taxon>Agaricomycetidae</taxon>
        <taxon>Agaricales</taxon>
        <taxon>Tricholomatineae</taxon>
        <taxon>Lyophyllaceae</taxon>
        <taxon>Sphagnurus</taxon>
    </lineage>
</organism>
<keyword evidence="3" id="KW-1185">Reference proteome</keyword>
<dbReference type="InterPro" id="IPR000719">
    <property type="entry name" value="Prot_kinase_dom"/>
</dbReference>
<sequence>MPRSTVDPDKLVFFGELSAGGGEVCIKFTRSYSKEAHELCVMLDIAPRLRGFEKIPGGWYMVVMDRIDEGYYSYNNFRKSSKFHAAHTSPLHDAIWKGLKSFHDRGFVHGDVRDVNLMVARSGEARFRLIDFDWAGEVGKVLYPMNVNTEGLWRPPNAYDNNPITIEHDEQMMEYIVGKASVTK</sequence>
<proteinExistence type="predicted"/>
<evidence type="ECO:0000313" key="2">
    <source>
        <dbReference type="EMBL" id="KAG5653092.1"/>
    </source>
</evidence>
<evidence type="ECO:0000259" key="1">
    <source>
        <dbReference type="PROSITE" id="PS50011"/>
    </source>
</evidence>
<name>A0A9P7GTZ8_9AGAR</name>
<dbReference type="SUPFAM" id="SSF56112">
    <property type="entry name" value="Protein kinase-like (PK-like)"/>
    <property type="match status" value="1"/>
</dbReference>
<gene>
    <name evidence="2" type="ORF">H0H81_002317</name>
</gene>
<protein>
    <recommendedName>
        <fullName evidence="1">Protein kinase domain-containing protein</fullName>
    </recommendedName>
</protein>
<dbReference type="Pfam" id="PF00069">
    <property type="entry name" value="Pkinase"/>
    <property type="match status" value="1"/>
</dbReference>
<evidence type="ECO:0000313" key="3">
    <source>
        <dbReference type="Proteomes" id="UP000717328"/>
    </source>
</evidence>
<feature type="domain" description="Protein kinase" evidence="1">
    <location>
        <begin position="1"/>
        <end position="184"/>
    </location>
</feature>
<dbReference type="GO" id="GO:0005524">
    <property type="term" value="F:ATP binding"/>
    <property type="evidence" value="ECO:0007669"/>
    <property type="project" value="InterPro"/>
</dbReference>